<evidence type="ECO:0000313" key="1">
    <source>
        <dbReference type="EMBL" id="KAK4120292.1"/>
    </source>
</evidence>
<evidence type="ECO:0000313" key="2">
    <source>
        <dbReference type="Proteomes" id="UP001302602"/>
    </source>
</evidence>
<protein>
    <submittedName>
        <fullName evidence="1">Uncharacterized protein</fullName>
    </submittedName>
</protein>
<accession>A0AAN6Z0B8</accession>
<name>A0AAN6Z0B8_9PEZI</name>
<dbReference type="AlphaFoldDB" id="A0AAN6Z0B8"/>
<reference evidence="1" key="1">
    <citation type="journal article" date="2023" name="Mol. Phylogenet. Evol.">
        <title>Genome-scale phylogeny and comparative genomics of the fungal order Sordariales.</title>
        <authorList>
            <person name="Hensen N."/>
            <person name="Bonometti L."/>
            <person name="Westerberg I."/>
            <person name="Brannstrom I.O."/>
            <person name="Guillou S."/>
            <person name="Cros-Aarteil S."/>
            <person name="Calhoun S."/>
            <person name="Haridas S."/>
            <person name="Kuo A."/>
            <person name="Mondo S."/>
            <person name="Pangilinan J."/>
            <person name="Riley R."/>
            <person name="LaButti K."/>
            <person name="Andreopoulos B."/>
            <person name="Lipzen A."/>
            <person name="Chen C."/>
            <person name="Yan M."/>
            <person name="Daum C."/>
            <person name="Ng V."/>
            <person name="Clum A."/>
            <person name="Steindorff A."/>
            <person name="Ohm R.A."/>
            <person name="Martin F."/>
            <person name="Silar P."/>
            <person name="Natvig D.O."/>
            <person name="Lalanne C."/>
            <person name="Gautier V."/>
            <person name="Ament-Velasquez S.L."/>
            <person name="Kruys A."/>
            <person name="Hutchinson M.I."/>
            <person name="Powell A.J."/>
            <person name="Barry K."/>
            <person name="Miller A.N."/>
            <person name="Grigoriev I.V."/>
            <person name="Debuchy R."/>
            <person name="Gladieux P."/>
            <person name="Hiltunen Thoren M."/>
            <person name="Johannesson H."/>
        </authorList>
    </citation>
    <scope>NUCLEOTIDE SEQUENCE</scope>
    <source>
        <strain evidence="1">CBS 731.68</strain>
    </source>
</reference>
<reference evidence="1" key="2">
    <citation type="submission" date="2023-05" db="EMBL/GenBank/DDBJ databases">
        <authorList>
            <consortium name="Lawrence Berkeley National Laboratory"/>
            <person name="Steindorff A."/>
            <person name="Hensen N."/>
            <person name="Bonometti L."/>
            <person name="Westerberg I."/>
            <person name="Brannstrom I.O."/>
            <person name="Guillou S."/>
            <person name="Cros-Aarteil S."/>
            <person name="Calhoun S."/>
            <person name="Haridas S."/>
            <person name="Kuo A."/>
            <person name="Mondo S."/>
            <person name="Pangilinan J."/>
            <person name="Riley R."/>
            <person name="Labutti K."/>
            <person name="Andreopoulos B."/>
            <person name="Lipzen A."/>
            <person name="Chen C."/>
            <person name="Yanf M."/>
            <person name="Daum C."/>
            <person name="Ng V."/>
            <person name="Clum A."/>
            <person name="Ohm R."/>
            <person name="Martin F."/>
            <person name="Silar P."/>
            <person name="Natvig D."/>
            <person name="Lalanne C."/>
            <person name="Gautier V."/>
            <person name="Ament-Velasquez S.L."/>
            <person name="Kruys A."/>
            <person name="Hutchinson M.I."/>
            <person name="Powell A.J."/>
            <person name="Barry K."/>
            <person name="Miller A.N."/>
            <person name="Grigoriev I.V."/>
            <person name="Debuchy R."/>
            <person name="Gladieux P."/>
            <person name="Thoren M.H."/>
            <person name="Johannesson H."/>
        </authorList>
    </citation>
    <scope>NUCLEOTIDE SEQUENCE</scope>
    <source>
        <strain evidence="1">CBS 731.68</strain>
    </source>
</reference>
<dbReference type="EMBL" id="MU853240">
    <property type="protein sequence ID" value="KAK4120292.1"/>
    <property type="molecule type" value="Genomic_DNA"/>
</dbReference>
<comment type="caution">
    <text evidence="1">The sequence shown here is derived from an EMBL/GenBank/DDBJ whole genome shotgun (WGS) entry which is preliminary data.</text>
</comment>
<gene>
    <name evidence="1" type="ORF">N657DRAFT_649362</name>
</gene>
<keyword evidence="2" id="KW-1185">Reference proteome</keyword>
<dbReference type="RefSeq" id="XP_062644063.1">
    <property type="nucleotide sequence ID" value="XM_062793703.1"/>
</dbReference>
<sequence>MPASGIGGAKKINEMRQIKPPSTAPAALCDSKPNWGVVNLRGRKQGIVDVDVAQQPKQQEFSTAAPQTPTRAEDCIWVAITSKTVTRPRWSPPLLLPSRLARMMLPCSSCRLPASVKSPPMGRNCVIHTQ</sequence>
<dbReference type="Proteomes" id="UP001302602">
    <property type="component" value="Unassembled WGS sequence"/>
</dbReference>
<dbReference type="GeneID" id="87830472"/>
<organism evidence="1 2">
    <name type="scientific">Parathielavia appendiculata</name>
    <dbReference type="NCBI Taxonomy" id="2587402"/>
    <lineage>
        <taxon>Eukaryota</taxon>
        <taxon>Fungi</taxon>
        <taxon>Dikarya</taxon>
        <taxon>Ascomycota</taxon>
        <taxon>Pezizomycotina</taxon>
        <taxon>Sordariomycetes</taxon>
        <taxon>Sordariomycetidae</taxon>
        <taxon>Sordariales</taxon>
        <taxon>Chaetomiaceae</taxon>
        <taxon>Parathielavia</taxon>
    </lineage>
</organism>
<proteinExistence type="predicted"/>